<dbReference type="InterPro" id="IPR045886">
    <property type="entry name" value="ThiF/MoeB/HesA"/>
</dbReference>
<sequence>MYETANAHPQRVGGWGLFQLDDDAIVIARDPRRIIIRAQPEAGLTPQAVRDLFDLLDGSRSVDGVVDAIQDVHPKVSPTAVRQLVRKLGDQRVLVDAQVPVPEGLSLDDLASYRRHLAYYADFETEQRSRFDIHLAVKRSRVLLVGLGGAGSMMAASLVSSGVRRLVGVDGDAVERDNLHRQLFYTADDIDRPKAEALKERLEQRAPDLEFTAVPRYLMSAGELEELLDDVDLVIHVADYPPRGSRLETTRACVRRRVPLLMFFNACAGPLCVPGKTACYRCYERASARVHPRYGGVSDQVDLHYPYTSRTMPGLNLLMCGLATWEAVSFLAGTETPATLNGMISVDAPSGEARRAPLQRDPDCDVCGD</sequence>
<dbReference type="InterPro" id="IPR035985">
    <property type="entry name" value="Ubiquitin-activating_enz"/>
</dbReference>
<dbReference type="Proteomes" id="UP000199361">
    <property type="component" value="Unassembled WGS sequence"/>
</dbReference>
<dbReference type="NCBIfam" id="TIGR03882">
    <property type="entry name" value="cyclo_dehyd_2"/>
    <property type="match status" value="1"/>
</dbReference>
<name>A0A1I0KXJ8_9ACTN</name>
<evidence type="ECO:0000313" key="2">
    <source>
        <dbReference type="EMBL" id="SEU30214.1"/>
    </source>
</evidence>
<accession>A0A1I0KXJ8</accession>
<proteinExistence type="predicted"/>
<dbReference type="PANTHER" id="PTHR43267">
    <property type="entry name" value="TRNA THREONYLCARBAMOYLADENOSINE DEHYDRATASE"/>
    <property type="match status" value="1"/>
</dbReference>
<organism evidence="2 3">
    <name type="scientific">Nonomuraea wenchangensis</name>
    <dbReference type="NCBI Taxonomy" id="568860"/>
    <lineage>
        <taxon>Bacteria</taxon>
        <taxon>Bacillati</taxon>
        <taxon>Actinomycetota</taxon>
        <taxon>Actinomycetes</taxon>
        <taxon>Streptosporangiales</taxon>
        <taxon>Streptosporangiaceae</taxon>
        <taxon>Nonomuraea</taxon>
    </lineage>
</organism>
<dbReference type="SUPFAM" id="SSF69572">
    <property type="entry name" value="Activating enzymes of the ubiquitin-like proteins"/>
    <property type="match status" value="1"/>
</dbReference>
<evidence type="ECO:0000313" key="3">
    <source>
        <dbReference type="Proteomes" id="UP000199361"/>
    </source>
</evidence>
<keyword evidence="3" id="KW-1185">Reference proteome</keyword>
<dbReference type="EMBL" id="FOHX01000010">
    <property type="protein sequence ID" value="SEU30214.1"/>
    <property type="molecule type" value="Genomic_DNA"/>
</dbReference>
<feature type="domain" description="THIF-type NAD/FAD binding fold" evidence="1">
    <location>
        <begin position="135"/>
        <end position="365"/>
    </location>
</feature>
<dbReference type="AlphaFoldDB" id="A0A1I0KXJ8"/>
<dbReference type="GO" id="GO:0061503">
    <property type="term" value="F:tRNA threonylcarbamoyladenosine dehydratase"/>
    <property type="evidence" value="ECO:0007669"/>
    <property type="project" value="TreeGrafter"/>
</dbReference>
<reference evidence="2 3" key="1">
    <citation type="submission" date="2016-10" db="EMBL/GenBank/DDBJ databases">
        <authorList>
            <person name="de Groot N.N."/>
        </authorList>
    </citation>
    <scope>NUCLEOTIDE SEQUENCE [LARGE SCALE GENOMIC DNA]</scope>
    <source>
        <strain evidence="2 3">CGMCC 4.5598</strain>
    </source>
</reference>
<protein>
    <submittedName>
        <fullName evidence="2">Bacteriocin biosynthesis cyclodehydratase domain-containing protein</fullName>
    </submittedName>
</protein>
<gene>
    <name evidence="2" type="ORF">SAMN05421811_11052</name>
</gene>
<dbReference type="STRING" id="568860.SAMN05421811_11052"/>
<evidence type="ECO:0000259" key="1">
    <source>
        <dbReference type="Pfam" id="PF00899"/>
    </source>
</evidence>
<dbReference type="GO" id="GO:0008641">
    <property type="term" value="F:ubiquitin-like modifier activating enzyme activity"/>
    <property type="evidence" value="ECO:0007669"/>
    <property type="project" value="InterPro"/>
</dbReference>
<dbReference type="GO" id="GO:0061504">
    <property type="term" value="P:cyclic threonylcarbamoyladenosine biosynthetic process"/>
    <property type="evidence" value="ECO:0007669"/>
    <property type="project" value="TreeGrafter"/>
</dbReference>
<dbReference type="Gene3D" id="3.40.50.720">
    <property type="entry name" value="NAD(P)-binding Rossmann-like Domain"/>
    <property type="match status" value="1"/>
</dbReference>
<dbReference type="Pfam" id="PF00899">
    <property type="entry name" value="ThiF"/>
    <property type="match status" value="1"/>
</dbReference>
<dbReference type="Gene3D" id="3.90.930.60">
    <property type="match status" value="1"/>
</dbReference>
<dbReference type="RefSeq" id="WP_091087260.1">
    <property type="nucleotide sequence ID" value="NZ_FOHX01000010.1"/>
</dbReference>
<dbReference type="OrthoDB" id="9204719at2"/>
<dbReference type="InterPro" id="IPR000594">
    <property type="entry name" value="ThiF_NAD_FAD-bd"/>
</dbReference>
<dbReference type="PANTHER" id="PTHR43267:SF1">
    <property type="entry name" value="TRNA THREONYLCARBAMOYLADENOSINE DEHYDRATASE"/>
    <property type="match status" value="1"/>
</dbReference>
<dbReference type="InterPro" id="IPR022291">
    <property type="entry name" value="Bacteriocin_synth_cyclodeHase"/>
</dbReference>